<evidence type="ECO:0000259" key="1">
    <source>
        <dbReference type="Pfam" id="PF05685"/>
    </source>
</evidence>
<proteinExistence type="predicted"/>
<name>A0A6M8BJM5_9CYAN</name>
<dbReference type="CDD" id="cd06260">
    <property type="entry name" value="DUF820-like"/>
    <property type="match status" value="1"/>
</dbReference>
<dbReference type="EMBL" id="CP053661">
    <property type="protein sequence ID" value="QKD83263.1"/>
    <property type="molecule type" value="Genomic_DNA"/>
</dbReference>
<dbReference type="GO" id="GO:0004519">
    <property type="term" value="F:endonuclease activity"/>
    <property type="evidence" value="ECO:0007669"/>
    <property type="project" value="UniProtKB-KW"/>
</dbReference>
<feature type="domain" description="Putative restriction endonuclease" evidence="1">
    <location>
        <begin position="13"/>
        <end position="176"/>
    </location>
</feature>
<dbReference type="Pfam" id="PF05685">
    <property type="entry name" value="Uma2"/>
    <property type="match status" value="1"/>
</dbReference>
<dbReference type="RefSeq" id="WP_172356822.1">
    <property type="nucleotide sequence ID" value="NZ_CP053661.1"/>
</dbReference>
<dbReference type="PANTHER" id="PTHR36558:SF1">
    <property type="entry name" value="RESTRICTION ENDONUCLEASE DOMAIN-CONTAINING PROTEIN-RELATED"/>
    <property type="match status" value="1"/>
</dbReference>
<keyword evidence="2" id="KW-0540">Nuclease</keyword>
<reference evidence="2 3" key="1">
    <citation type="submission" date="2020-05" db="EMBL/GenBank/DDBJ databases">
        <title>Complete genome sequence of of a novel Thermoleptolyngbya strain isolated from hot springs of Ganzi, Sichuan China.</title>
        <authorList>
            <person name="Tang J."/>
            <person name="Daroch M."/>
            <person name="Li L."/>
            <person name="Waleron K."/>
            <person name="Waleron M."/>
            <person name="Waleron M."/>
        </authorList>
    </citation>
    <scope>NUCLEOTIDE SEQUENCE [LARGE SCALE GENOMIC DNA]</scope>
    <source>
        <strain evidence="2 3">PKUAC-SCTA183</strain>
    </source>
</reference>
<dbReference type="SUPFAM" id="SSF52980">
    <property type="entry name" value="Restriction endonuclease-like"/>
    <property type="match status" value="1"/>
</dbReference>
<keyword evidence="2" id="KW-0378">Hydrolase</keyword>
<dbReference type="Proteomes" id="UP000505210">
    <property type="component" value="Chromosome"/>
</dbReference>
<keyword evidence="3" id="KW-1185">Reference proteome</keyword>
<gene>
    <name evidence="2" type="ORF">HPC62_14605</name>
</gene>
<accession>A0A6M8BJM5</accession>
<dbReference type="InterPro" id="IPR008538">
    <property type="entry name" value="Uma2"/>
</dbReference>
<keyword evidence="2" id="KW-0255">Endonuclease</keyword>
<dbReference type="InterPro" id="IPR011335">
    <property type="entry name" value="Restrct_endonuc-II-like"/>
</dbReference>
<sequence>MKAPYSRFYISPEDYLAGERVSPIKHEYRQGHVYAMVGAKKSHVILASNLTTLLNVYLQDSPCLVMSSDMKVRLEAADCYYYPDVVVTCDERDLSTTEDFIRFPTLVIEILSDSTAAFDRGDKFADYKFADYQTVPTLREYVLVNQAEMALECYRLTAEGWVGQRYGVGDTVRFESVGLECAIATLYQKVPGTAAG</sequence>
<dbReference type="PANTHER" id="PTHR36558">
    <property type="entry name" value="GLR1098 PROTEIN"/>
    <property type="match status" value="1"/>
</dbReference>
<evidence type="ECO:0000313" key="3">
    <source>
        <dbReference type="Proteomes" id="UP000505210"/>
    </source>
</evidence>
<protein>
    <submittedName>
        <fullName evidence="2">Uma2 family endonuclease</fullName>
    </submittedName>
</protein>
<dbReference type="InterPro" id="IPR012296">
    <property type="entry name" value="Nuclease_put_TT1808"/>
</dbReference>
<evidence type="ECO:0000313" key="2">
    <source>
        <dbReference type="EMBL" id="QKD83263.1"/>
    </source>
</evidence>
<dbReference type="Gene3D" id="3.90.1570.10">
    <property type="entry name" value="tt1808, chain A"/>
    <property type="match status" value="1"/>
</dbReference>
<organism evidence="2 3">
    <name type="scientific">Thermoleptolyngbya sichuanensis A183</name>
    <dbReference type="NCBI Taxonomy" id="2737172"/>
    <lineage>
        <taxon>Bacteria</taxon>
        <taxon>Bacillati</taxon>
        <taxon>Cyanobacteriota</taxon>
        <taxon>Cyanophyceae</taxon>
        <taxon>Oculatellales</taxon>
        <taxon>Oculatellaceae</taxon>
        <taxon>Thermoleptolyngbya</taxon>
        <taxon>Thermoleptolyngbya sichuanensis</taxon>
    </lineage>
</organism>
<dbReference type="AlphaFoldDB" id="A0A6M8BJM5"/>
<dbReference type="KEGG" id="theu:HPC62_14605"/>